<name>A0A8K0K4R7_LADFU</name>
<proteinExistence type="predicted"/>
<feature type="region of interest" description="Disordered" evidence="1">
    <location>
        <begin position="29"/>
        <end position="49"/>
    </location>
</feature>
<dbReference type="EMBL" id="KZ308333">
    <property type="protein sequence ID" value="KAG8227667.1"/>
    <property type="molecule type" value="Genomic_DNA"/>
</dbReference>
<evidence type="ECO:0000313" key="2">
    <source>
        <dbReference type="EMBL" id="KAG8227667.1"/>
    </source>
</evidence>
<organism evidence="2 3">
    <name type="scientific">Ladona fulva</name>
    <name type="common">Scarce chaser dragonfly</name>
    <name type="synonym">Libellula fulva</name>
    <dbReference type="NCBI Taxonomy" id="123851"/>
    <lineage>
        <taxon>Eukaryota</taxon>
        <taxon>Metazoa</taxon>
        <taxon>Ecdysozoa</taxon>
        <taxon>Arthropoda</taxon>
        <taxon>Hexapoda</taxon>
        <taxon>Insecta</taxon>
        <taxon>Pterygota</taxon>
        <taxon>Palaeoptera</taxon>
        <taxon>Odonata</taxon>
        <taxon>Epiprocta</taxon>
        <taxon>Anisoptera</taxon>
        <taxon>Libelluloidea</taxon>
        <taxon>Libellulidae</taxon>
        <taxon>Ladona</taxon>
    </lineage>
</organism>
<dbReference type="AlphaFoldDB" id="A0A8K0K4R7"/>
<evidence type="ECO:0000256" key="1">
    <source>
        <dbReference type="SAM" id="MobiDB-lite"/>
    </source>
</evidence>
<accession>A0A8K0K4R7</accession>
<comment type="caution">
    <text evidence="2">The sequence shown here is derived from an EMBL/GenBank/DDBJ whole genome shotgun (WGS) entry which is preliminary data.</text>
</comment>
<reference evidence="2" key="1">
    <citation type="submission" date="2013-04" db="EMBL/GenBank/DDBJ databases">
        <authorList>
            <person name="Qu J."/>
            <person name="Murali S.C."/>
            <person name="Bandaranaike D."/>
            <person name="Bellair M."/>
            <person name="Blankenburg K."/>
            <person name="Chao H."/>
            <person name="Dinh H."/>
            <person name="Doddapaneni H."/>
            <person name="Downs B."/>
            <person name="Dugan-Rocha S."/>
            <person name="Elkadiri S."/>
            <person name="Gnanaolivu R.D."/>
            <person name="Hernandez B."/>
            <person name="Javaid M."/>
            <person name="Jayaseelan J.C."/>
            <person name="Lee S."/>
            <person name="Li M."/>
            <person name="Ming W."/>
            <person name="Munidasa M."/>
            <person name="Muniz J."/>
            <person name="Nguyen L."/>
            <person name="Ongeri F."/>
            <person name="Osuji N."/>
            <person name="Pu L.-L."/>
            <person name="Puazo M."/>
            <person name="Qu C."/>
            <person name="Quiroz J."/>
            <person name="Raj R."/>
            <person name="Weissenberger G."/>
            <person name="Xin Y."/>
            <person name="Zou X."/>
            <person name="Han Y."/>
            <person name="Richards S."/>
            <person name="Worley K."/>
            <person name="Muzny D."/>
            <person name="Gibbs R."/>
        </authorList>
    </citation>
    <scope>NUCLEOTIDE SEQUENCE</scope>
    <source>
        <strain evidence="2">Sampled in the wild</strain>
    </source>
</reference>
<dbReference type="Proteomes" id="UP000792457">
    <property type="component" value="Unassembled WGS sequence"/>
</dbReference>
<feature type="non-terminal residue" evidence="2">
    <location>
        <position position="1"/>
    </location>
</feature>
<evidence type="ECO:0000313" key="3">
    <source>
        <dbReference type="Proteomes" id="UP000792457"/>
    </source>
</evidence>
<sequence>MGSHSTENLACPSASLALTGSPVRRRWTRRSIRRSRVQNSSPETDATDAVAAAVKRQEEEAERLMRAGEEELRLHLDNLGHQQRVITAHEAKALVALLHSNDANLLEKTLTTIGNCGTFTANQ</sequence>
<reference evidence="2" key="2">
    <citation type="submission" date="2017-10" db="EMBL/GenBank/DDBJ databases">
        <title>Ladona fulva Genome sequencing and assembly.</title>
        <authorList>
            <person name="Murali S."/>
            <person name="Richards S."/>
            <person name="Bandaranaike D."/>
            <person name="Bellair M."/>
            <person name="Blankenburg K."/>
            <person name="Chao H."/>
            <person name="Dinh H."/>
            <person name="Doddapaneni H."/>
            <person name="Dugan-Rocha S."/>
            <person name="Elkadiri S."/>
            <person name="Gnanaolivu R."/>
            <person name="Hernandez B."/>
            <person name="Skinner E."/>
            <person name="Javaid M."/>
            <person name="Lee S."/>
            <person name="Li M."/>
            <person name="Ming W."/>
            <person name="Munidasa M."/>
            <person name="Muniz J."/>
            <person name="Nguyen L."/>
            <person name="Hughes D."/>
            <person name="Osuji N."/>
            <person name="Pu L.-L."/>
            <person name="Puazo M."/>
            <person name="Qu C."/>
            <person name="Quiroz J."/>
            <person name="Raj R."/>
            <person name="Weissenberger G."/>
            <person name="Xin Y."/>
            <person name="Zou X."/>
            <person name="Han Y."/>
            <person name="Worley K."/>
            <person name="Muzny D."/>
            <person name="Gibbs R."/>
        </authorList>
    </citation>
    <scope>NUCLEOTIDE SEQUENCE</scope>
    <source>
        <strain evidence="2">Sampled in the wild</strain>
    </source>
</reference>
<keyword evidence="3" id="KW-1185">Reference proteome</keyword>
<protein>
    <submittedName>
        <fullName evidence="2">Uncharacterized protein</fullName>
    </submittedName>
</protein>
<gene>
    <name evidence="2" type="ORF">J437_LFUL006978</name>
</gene>